<dbReference type="EMBL" id="CP097218">
    <property type="protein sequence ID" value="UQN30218.1"/>
    <property type="molecule type" value="Genomic_DNA"/>
</dbReference>
<dbReference type="PROSITE" id="PS00092">
    <property type="entry name" value="N6_MTASE"/>
    <property type="match status" value="1"/>
</dbReference>
<dbReference type="PANTHER" id="PTHR18895">
    <property type="entry name" value="HEMK METHYLTRANSFERASE"/>
    <property type="match status" value="1"/>
</dbReference>
<dbReference type="GO" id="GO:0102559">
    <property type="term" value="F:peptide chain release factor N(5)-glutamine methyltransferase activity"/>
    <property type="evidence" value="ECO:0007669"/>
    <property type="project" value="UniProtKB-EC"/>
</dbReference>
<dbReference type="Gene3D" id="1.10.8.10">
    <property type="entry name" value="DNA helicase RuvA subunit, C-terminal domain"/>
    <property type="match status" value="1"/>
</dbReference>
<dbReference type="InterPro" id="IPR029063">
    <property type="entry name" value="SAM-dependent_MTases_sf"/>
</dbReference>
<name>A0ABY4N9X1_9MICO</name>
<organism evidence="8 9">
    <name type="scientific">Brachybacterium kimchii</name>
    <dbReference type="NCBI Taxonomy" id="2942909"/>
    <lineage>
        <taxon>Bacteria</taxon>
        <taxon>Bacillati</taxon>
        <taxon>Actinomycetota</taxon>
        <taxon>Actinomycetes</taxon>
        <taxon>Micrococcales</taxon>
        <taxon>Dermabacteraceae</taxon>
        <taxon>Brachybacterium</taxon>
    </lineage>
</organism>
<evidence type="ECO:0000313" key="8">
    <source>
        <dbReference type="EMBL" id="UQN30218.1"/>
    </source>
</evidence>
<dbReference type="GO" id="GO:0032259">
    <property type="term" value="P:methylation"/>
    <property type="evidence" value="ECO:0007669"/>
    <property type="project" value="UniProtKB-KW"/>
</dbReference>
<dbReference type="EC" id="2.1.1.297" evidence="1"/>
<keyword evidence="4" id="KW-0949">S-adenosyl-L-methionine</keyword>
<evidence type="ECO:0000256" key="3">
    <source>
        <dbReference type="ARBA" id="ARBA00022679"/>
    </source>
</evidence>
<keyword evidence="3 8" id="KW-0808">Transferase</keyword>
<evidence type="ECO:0000256" key="1">
    <source>
        <dbReference type="ARBA" id="ARBA00012771"/>
    </source>
</evidence>
<dbReference type="NCBIfam" id="TIGR00536">
    <property type="entry name" value="hemK_fam"/>
    <property type="match status" value="1"/>
</dbReference>
<evidence type="ECO:0000259" key="6">
    <source>
        <dbReference type="Pfam" id="PF05175"/>
    </source>
</evidence>
<dbReference type="PANTHER" id="PTHR18895:SF74">
    <property type="entry name" value="MTRF1L RELEASE FACTOR GLUTAMINE METHYLTRANSFERASE"/>
    <property type="match status" value="1"/>
</dbReference>
<dbReference type="Proteomes" id="UP001055868">
    <property type="component" value="Chromosome"/>
</dbReference>
<dbReference type="InterPro" id="IPR002052">
    <property type="entry name" value="DNA_methylase_N6_adenine_CS"/>
</dbReference>
<dbReference type="NCBIfam" id="TIGR03534">
    <property type="entry name" value="RF_mod_PrmC"/>
    <property type="match status" value="1"/>
</dbReference>
<evidence type="ECO:0000256" key="2">
    <source>
        <dbReference type="ARBA" id="ARBA00022603"/>
    </source>
</evidence>
<dbReference type="InterPro" id="IPR007848">
    <property type="entry name" value="Small_mtfrase_dom"/>
</dbReference>
<sequence length="303" mass="32413">MSIDVRMRLRTALSRTTARLGEAGIVSSSAESRTLIEAAARADGPLVLLDALPEDFDARLEELVARRERREPLQLILGRAPFRRLLLETAPGVFIPRPETELAIDLLLEHARSDDVRTVVDLCTGSGALAAAVLDEMPSARVLALEIDPAARDLAARNLAAVDPERGEVRTGDVGDTQLLADPEPVLGARAGGVDAVLANPPYIPADAIPREQEVREHDPARALFGGGADGLDVPRSVVALAGRLLRPGGLLVMEHADVQGPSTRALAEEMGSFVDIRTVRDLTGRDRFLVALRAHPSTPSTR</sequence>
<keyword evidence="2 8" id="KW-0489">Methyltransferase</keyword>
<comment type="catalytic activity">
    <reaction evidence="5">
        <text>L-glutaminyl-[peptide chain release factor] + S-adenosyl-L-methionine = N(5)-methyl-L-glutaminyl-[peptide chain release factor] + S-adenosyl-L-homocysteine + H(+)</text>
        <dbReference type="Rhea" id="RHEA:42896"/>
        <dbReference type="Rhea" id="RHEA-COMP:10271"/>
        <dbReference type="Rhea" id="RHEA-COMP:10272"/>
        <dbReference type="ChEBI" id="CHEBI:15378"/>
        <dbReference type="ChEBI" id="CHEBI:30011"/>
        <dbReference type="ChEBI" id="CHEBI:57856"/>
        <dbReference type="ChEBI" id="CHEBI:59789"/>
        <dbReference type="ChEBI" id="CHEBI:61891"/>
        <dbReference type="EC" id="2.1.1.297"/>
    </reaction>
</comment>
<accession>A0ABY4N9X1</accession>
<dbReference type="InterPro" id="IPR004556">
    <property type="entry name" value="HemK-like"/>
</dbReference>
<feature type="domain" description="Methyltransferase small" evidence="6">
    <location>
        <begin position="87"/>
        <end position="203"/>
    </location>
</feature>
<protein>
    <recommendedName>
        <fullName evidence="1">peptide chain release factor N(5)-glutamine methyltransferase</fullName>
        <ecNumber evidence="1">2.1.1.297</ecNumber>
    </recommendedName>
</protein>
<dbReference type="RefSeq" id="WP_249479382.1">
    <property type="nucleotide sequence ID" value="NZ_CP097218.1"/>
</dbReference>
<dbReference type="InterPro" id="IPR040758">
    <property type="entry name" value="PrmC_N"/>
</dbReference>
<evidence type="ECO:0000313" key="9">
    <source>
        <dbReference type="Proteomes" id="UP001055868"/>
    </source>
</evidence>
<evidence type="ECO:0000259" key="7">
    <source>
        <dbReference type="Pfam" id="PF17827"/>
    </source>
</evidence>
<dbReference type="Gene3D" id="3.40.50.150">
    <property type="entry name" value="Vaccinia Virus protein VP39"/>
    <property type="match status" value="1"/>
</dbReference>
<gene>
    <name evidence="8" type="primary">prmC</name>
    <name evidence="8" type="ORF">M4486_02405</name>
</gene>
<dbReference type="SUPFAM" id="SSF53335">
    <property type="entry name" value="S-adenosyl-L-methionine-dependent methyltransferases"/>
    <property type="match status" value="1"/>
</dbReference>
<reference evidence="8" key="1">
    <citation type="submission" date="2022-05" db="EMBL/GenBank/DDBJ databases">
        <title>Genomic analysis of Brachybacterium sp. CBA3104.</title>
        <authorList>
            <person name="Roh S.W."/>
            <person name="Kim Y.B."/>
            <person name="Kim Y."/>
        </authorList>
    </citation>
    <scope>NUCLEOTIDE SEQUENCE</scope>
    <source>
        <strain evidence="8">CBA3104</strain>
    </source>
</reference>
<keyword evidence="9" id="KW-1185">Reference proteome</keyword>
<dbReference type="Pfam" id="PF17827">
    <property type="entry name" value="PrmC_N"/>
    <property type="match status" value="1"/>
</dbReference>
<evidence type="ECO:0000256" key="4">
    <source>
        <dbReference type="ARBA" id="ARBA00022691"/>
    </source>
</evidence>
<feature type="domain" description="Release factor glutamine methyltransferase N-terminal" evidence="7">
    <location>
        <begin position="12"/>
        <end position="78"/>
    </location>
</feature>
<dbReference type="CDD" id="cd02440">
    <property type="entry name" value="AdoMet_MTases"/>
    <property type="match status" value="1"/>
</dbReference>
<proteinExistence type="predicted"/>
<evidence type="ECO:0000256" key="5">
    <source>
        <dbReference type="ARBA" id="ARBA00048391"/>
    </source>
</evidence>
<dbReference type="InterPro" id="IPR050320">
    <property type="entry name" value="N5-glutamine_MTase"/>
</dbReference>
<dbReference type="InterPro" id="IPR019874">
    <property type="entry name" value="RF_methyltr_PrmC"/>
</dbReference>
<dbReference type="Pfam" id="PF05175">
    <property type="entry name" value="MTS"/>
    <property type="match status" value="1"/>
</dbReference>